<evidence type="ECO:0000256" key="6">
    <source>
        <dbReference type="RuleBase" id="RU000551"/>
    </source>
</evidence>
<dbReference type="STRING" id="3088.A0A383WKI9"/>
<sequence>MSRGGSGYDRHITIFSPEGRLFQVEYAFKAVRQSGVTSIGVRGSDCVVFITQKKVQDKLIDPSSVSRCYRITKHIGMLATGLPADARSIVQQARHQAAEFRHTYGYEVPVDYLAKVLADKAQVYTQHAYMRPLGVISMLISIDEERGPCLFKVDPAGYYVGYKATAVGAKETEAVNWLEKKVKAGPEGGFSYQEACVTAIMALQNVLSEEFKASEMEVGVVTADGGFRVLPVEEVDALLTVISERD</sequence>
<dbReference type="GO" id="GO:0005634">
    <property type="term" value="C:nucleus"/>
    <property type="evidence" value="ECO:0007669"/>
    <property type="project" value="UniProtKB-SubCell"/>
</dbReference>
<comment type="similarity">
    <text evidence="5 6">Belongs to the peptidase T1A family.</text>
</comment>
<name>A0A383WKI9_TETOB</name>
<gene>
    <name evidence="7" type="ORF">BQ4739_LOCUS18309</name>
</gene>
<dbReference type="SMART" id="SM00948">
    <property type="entry name" value="Proteasome_A_N"/>
    <property type="match status" value="1"/>
</dbReference>
<dbReference type="PROSITE" id="PS51475">
    <property type="entry name" value="PROTEASOME_ALPHA_2"/>
    <property type="match status" value="1"/>
</dbReference>
<evidence type="ECO:0000256" key="1">
    <source>
        <dbReference type="ARBA" id="ARBA00002000"/>
    </source>
</evidence>
<evidence type="ECO:0000313" key="8">
    <source>
        <dbReference type="Proteomes" id="UP000256970"/>
    </source>
</evidence>
<keyword evidence="8" id="KW-1185">Reference proteome</keyword>
<evidence type="ECO:0000256" key="5">
    <source>
        <dbReference type="PROSITE-ProRule" id="PRU00808"/>
    </source>
</evidence>
<dbReference type="GO" id="GO:0019773">
    <property type="term" value="C:proteasome core complex, alpha-subunit complex"/>
    <property type="evidence" value="ECO:0007669"/>
    <property type="project" value="UniProtKB-UniRule"/>
</dbReference>
<comment type="subcellular location">
    <subcellularLocation>
        <location evidence="6">Cytoplasm</location>
    </subcellularLocation>
    <subcellularLocation>
        <location evidence="6">Nucleus</location>
    </subcellularLocation>
</comment>
<accession>A0A383WKI9</accession>
<dbReference type="InterPro" id="IPR000426">
    <property type="entry name" value="Proteasome_asu_N"/>
</dbReference>
<keyword evidence="3 5" id="KW-0647">Proteasome</keyword>
<dbReference type="GO" id="GO:0006511">
    <property type="term" value="P:ubiquitin-dependent protein catabolic process"/>
    <property type="evidence" value="ECO:0007669"/>
    <property type="project" value="InterPro"/>
</dbReference>
<dbReference type="FunFam" id="3.60.20.10:FF:000036">
    <property type="entry name" value="Proteasome subunit alpha type"/>
    <property type="match status" value="1"/>
</dbReference>
<proteinExistence type="inferred from homology"/>
<dbReference type="Pfam" id="PF10584">
    <property type="entry name" value="Proteasome_A_N"/>
    <property type="match status" value="1"/>
</dbReference>
<dbReference type="PROSITE" id="PS00388">
    <property type="entry name" value="PROTEASOME_ALPHA_1"/>
    <property type="match status" value="1"/>
</dbReference>
<keyword evidence="4 6" id="KW-0539">Nucleus</keyword>
<dbReference type="EMBL" id="FNXT01001299">
    <property type="protein sequence ID" value="SZX77978.1"/>
    <property type="molecule type" value="Genomic_DNA"/>
</dbReference>
<dbReference type="Gene3D" id="3.60.20.10">
    <property type="entry name" value="Glutamine Phosphoribosylpyrophosphate, subunit 1, domain 1"/>
    <property type="match status" value="1"/>
</dbReference>
<dbReference type="Pfam" id="PF00227">
    <property type="entry name" value="Proteasome"/>
    <property type="match status" value="1"/>
</dbReference>
<dbReference type="AlphaFoldDB" id="A0A383WKI9"/>
<dbReference type="Proteomes" id="UP000256970">
    <property type="component" value="Unassembled WGS sequence"/>
</dbReference>
<organism evidence="7 8">
    <name type="scientific">Tetradesmus obliquus</name>
    <name type="common">Green alga</name>
    <name type="synonym">Acutodesmus obliquus</name>
    <dbReference type="NCBI Taxonomy" id="3088"/>
    <lineage>
        <taxon>Eukaryota</taxon>
        <taxon>Viridiplantae</taxon>
        <taxon>Chlorophyta</taxon>
        <taxon>core chlorophytes</taxon>
        <taxon>Chlorophyceae</taxon>
        <taxon>CS clade</taxon>
        <taxon>Sphaeropleales</taxon>
        <taxon>Scenedesmaceae</taxon>
        <taxon>Tetradesmus</taxon>
    </lineage>
</organism>
<comment type="subunit">
    <text evidence="6">The 20S proteasome core is composed of 28 subunits that are arranged in four stacked rings, resulting in a barrel-shaped structure. The two end rings are each formed by seven alpha subunits, and the two central rings are each formed by seven beta subunits.</text>
</comment>
<dbReference type="PANTHER" id="PTHR11599">
    <property type="entry name" value="PROTEASOME SUBUNIT ALPHA/BETA"/>
    <property type="match status" value="1"/>
</dbReference>
<dbReference type="InterPro" id="IPR001353">
    <property type="entry name" value="Proteasome_sua/b"/>
</dbReference>
<protein>
    <recommendedName>
        <fullName evidence="6">Proteasome subunit alpha type</fullName>
    </recommendedName>
</protein>
<dbReference type="CDD" id="cd03754">
    <property type="entry name" value="proteasome_alpha_type_6"/>
    <property type="match status" value="1"/>
</dbReference>
<comment type="function">
    <text evidence="1">The proteasome is a multicatalytic proteinase complex which is characterized by its ability to cleave peptides with Arg, Phe, Tyr, Leu, and Glu adjacent to the leaving group at neutral or slightly basic pH. The proteasome has an ATP-dependent proteolytic activity.</text>
</comment>
<dbReference type="SUPFAM" id="SSF56235">
    <property type="entry name" value="N-terminal nucleophile aminohydrolases (Ntn hydrolases)"/>
    <property type="match status" value="1"/>
</dbReference>
<dbReference type="NCBIfam" id="NF003075">
    <property type="entry name" value="PRK03996.1"/>
    <property type="match status" value="1"/>
</dbReference>
<dbReference type="InterPro" id="IPR050115">
    <property type="entry name" value="Proteasome_alpha"/>
</dbReference>
<evidence type="ECO:0000313" key="7">
    <source>
        <dbReference type="EMBL" id="SZX77978.1"/>
    </source>
</evidence>
<dbReference type="InterPro" id="IPR029055">
    <property type="entry name" value="Ntn_hydrolases_N"/>
</dbReference>
<dbReference type="GO" id="GO:0005737">
    <property type="term" value="C:cytoplasm"/>
    <property type="evidence" value="ECO:0007669"/>
    <property type="project" value="UniProtKB-SubCell"/>
</dbReference>
<keyword evidence="2 6" id="KW-0963">Cytoplasm</keyword>
<evidence type="ECO:0000256" key="2">
    <source>
        <dbReference type="ARBA" id="ARBA00022490"/>
    </source>
</evidence>
<dbReference type="InterPro" id="IPR034642">
    <property type="entry name" value="Proteasome_subunit_alpha6"/>
</dbReference>
<evidence type="ECO:0000256" key="4">
    <source>
        <dbReference type="ARBA" id="ARBA00023242"/>
    </source>
</evidence>
<evidence type="ECO:0000256" key="3">
    <source>
        <dbReference type="ARBA" id="ARBA00022942"/>
    </source>
</evidence>
<dbReference type="InterPro" id="IPR023332">
    <property type="entry name" value="Proteasome_alpha-type"/>
</dbReference>
<reference evidence="7 8" key="1">
    <citation type="submission" date="2016-10" db="EMBL/GenBank/DDBJ databases">
        <authorList>
            <person name="Cai Z."/>
        </authorList>
    </citation>
    <scope>NUCLEOTIDE SEQUENCE [LARGE SCALE GENOMIC DNA]</scope>
</reference>